<evidence type="ECO:0000256" key="8">
    <source>
        <dbReference type="PROSITE-ProRule" id="PRU00221"/>
    </source>
</evidence>
<comment type="subcellular location">
    <subcellularLocation>
        <location evidence="2">Cytoplasm</location>
    </subcellularLocation>
    <subcellularLocation>
        <location evidence="1">Nucleus</location>
    </subcellularLocation>
</comment>
<reference evidence="10 11" key="1">
    <citation type="submission" date="2013-05" db="EMBL/GenBank/DDBJ databases">
        <title>Draft genome of the parasitic nematode Anyclostoma ceylanicum.</title>
        <authorList>
            <person name="Mitreva M."/>
        </authorList>
    </citation>
    <scope>NUCLEOTIDE SEQUENCE [LARGE SCALE GENOMIC DNA]</scope>
</reference>
<feature type="repeat" description="WD" evidence="8">
    <location>
        <begin position="36"/>
        <end position="77"/>
    </location>
</feature>
<evidence type="ECO:0000256" key="2">
    <source>
        <dbReference type="ARBA" id="ARBA00004496"/>
    </source>
</evidence>
<organism evidence="10 11">
    <name type="scientific">Ancylostoma ceylanicum</name>
    <dbReference type="NCBI Taxonomy" id="53326"/>
    <lineage>
        <taxon>Eukaryota</taxon>
        <taxon>Metazoa</taxon>
        <taxon>Ecdysozoa</taxon>
        <taxon>Nematoda</taxon>
        <taxon>Chromadorea</taxon>
        <taxon>Rhabditida</taxon>
        <taxon>Rhabditina</taxon>
        <taxon>Rhabditomorpha</taxon>
        <taxon>Strongyloidea</taxon>
        <taxon>Ancylostomatidae</taxon>
        <taxon>Ancylostomatinae</taxon>
        <taxon>Ancylostoma</taxon>
    </lineage>
</organism>
<feature type="region of interest" description="Disordered" evidence="9">
    <location>
        <begin position="125"/>
        <end position="154"/>
    </location>
</feature>
<dbReference type="PRINTS" id="PR00320">
    <property type="entry name" value="GPROTEINBRPT"/>
</dbReference>
<proteinExistence type="predicted"/>
<feature type="repeat" description="WD" evidence="8">
    <location>
        <begin position="250"/>
        <end position="279"/>
    </location>
</feature>
<feature type="repeat" description="WD" evidence="8">
    <location>
        <begin position="207"/>
        <end position="241"/>
    </location>
</feature>
<dbReference type="InterPro" id="IPR036322">
    <property type="entry name" value="WD40_repeat_dom_sf"/>
</dbReference>
<dbReference type="Pfam" id="PF00400">
    <property type="entry name" value="WD40"/>
    <property type="match status" value="5"/>
</dbReference>
<dbReference type="SUPFAM" id="SSF50978">
    <property type="entry name" value="WD40 repeat-like"/>
    <property type="match status" value="1"/>
</dbReference>
<dbReference type="GO" id="GO:0005737">
    <property type="term" value="C:cytoplasm"/>
    <property type="evidence" value="ECO:0007669"/>
    <property type="project" value="UniProtKB-SubCell"/>
</dbReference>
<feature type="repeat" description="WD" evidence="8">
    <location>
        <begin position="78"/>
        <end position="117"/>
    </location>
</feature>
<keyword evidence="4 8" id="KW-0853">WD repeat</keyword>
<evidence type="ECO:0000256" key="6">
    <source>
        <dbReference type="ARBA" id="ARBA00023242"/>
    </source>
</evidence>
<keyword evidence="11" id="KW-1185">Reference proteome</keyword>
<dbReference type="InterPro" id="IPR020472">
    <property type="entry name" value="WD40_PAC1"/>
</dbReference>
<feature type="repeat" description="WD" evidence="8">
    <location>
        <begin position="165"/>
        <end position="206"/>
    </location>
</feature>
<dbReference type="PANTHER" id="PTHR19855">
    <property type="entry name" value="WD40 REPEAT PROTEIN 12, 37"/>
    <property type="match status" value="1"/>
</dbReference>
<dbReference type="CDD" id="cd00200">
    <property type="entry name" value="WD40"/>
    <property type="match status" value="1"/>
</dbReference>
<evidence type="ECO:0000256" key="4">
    <source>
        <dbReference type="ARBA" id="ARBA00022574"/>
    </source>
</evidence>
<evidence type="ECO:0000256" key="3">
    <source>
        <dbReference type="ARBA" id="ARBA00022490"/>
    </source>
</evidence>
<evidence type="ECO:0000313" key="10">
    <source>
        <dbReference type="EMBL" id="EPB79613.1"/>
    </source>
</evidence>
<evidence type="ECO:0000256" key="5">
    <source>
        <dbReference type="ARBA" id="ARBA00022737"/>
    </source>
</evidence>
<gene>
    <name evidence="10" type="ORF">ANCCEY_01309</name>
</gene>
<dbReference type="Proteomes" id="UP000054495">
    <property type="component" value="Unassembled WGS sequence"/>
</dbReference>
<evidence type="ECO:0000256" key="1">
    <source>
        <dbReference type="ARBA" id="ARBA00004123"/>
    </source>
</evidence>
<dbReference type="InterPro" id="IPR015943">
    <property type="entry name" value="WD40/YVTN_repeat-like_dom_sf"/>
</dbReference>
<evidence type="ECO:0000256" key="7">
    <source>
        <dbReference type="ARBA" id="ARBA00040954"/>
    </source>
</evidence>
<evidence type="ECO:0000256" key="9">
    <source>
        <dbReference type="SAM" id="MobiDB-lite"/>
    </source>
</evidence>
<dbReference type="GO" id="GO:0005634">
    <property type="term" value="C:nucleus"/>
    <property type="evidence" value="ECO:0007669"/>
    <property type="project" value="UniProtKB-SubCell"/>
</dbReference>
<dbReference type="EMBL" id="KE124791">
    <property type="protein sequence ID" value="EPB79613.1"/>
    <property type="molecule type" value="Genomic_DNA"/>
</dbReference>
<dbReference type="Gene3D" id="2.130.10.10">
    <property type="entry name" value="YVTN repeat-like/Quinoprotein amine dehydrogenase"/>
    <property type="match status" value="2"/>
</dbReference>
<keyword evidence="3" id="KW-0963">Cytoplasm</keyword>
<accession>A0A0D6M7Z9</accession>
<dbReference type="PROSITE" id="PS50294">
    <property type="entry name" value="WD_REPEATS_REGION"/>
    <property type="match status" value="2"/>
</dbReference>
<protein>
    <recommendedName>
        <fullName evidence="7">WD repeat-containing protein 37</fullName>
    </recommendedName>
</protein>
<evidence type="ECO:0000313" key="11">
    <source>
        <dbReference type="Proteomes" id="UP000054495"/>
    </source>
</evidence>
<sequence>MHVGQKLRTALRGPPGRLVFKVGGGDGERFRLTRRLEGHRDGVWHVTADATRNICASASADQTARIWSLNSGACLYTYVGHTGSVNCVAFAPQSDSPSGEMTVATASGDESAHIWKVAIGSQAVLSSDDDDDDKGAPESGAGESDAAPPPSTAEGVRVKNTLMRLTGHTGVVIGCEWLAGGSQLITASWDRTANIYDVERGEVLNILSGHEMELNHCSAHPSQKLVVTSSKDSTFRLWDFRETIQSVAVFQGHQDSVSSVAFSTGDRIVSGSDDRTVKVSRTHGAIAIPLDNRHVRIYDLAGNRLPRVPNRRCHSRMVSCAAWADDHPHCNLLTCGFDRGVAGWKVTLAKD</sequence>
<keyword evidence="5" id="KW-0677">Repeat</keyword>
<dbReference type="AlphaFoldDB" id="A0A0D6M7Z9"/>
<name>A0A0D6M7Z9_9BILA</name>
<dbReference type="InterPro" id="IPR001680">
    <property type="entry name" value="WD40_rpt"/>
</dbReference>
<dbReference type="PROSITE" id="PS50082">
    <property type="entry name" value="WD_REPEATS_2"/>
    <property type="match status" value="5"/>
</dbReference>
<keyword evidence="6" id="KW-0539">Nucleus</keyword>
<dbReference type="SMART" id="SM00320">
    <property type="entry name" value="WD40"/>
    <property type="match status" value="6"/>
</dbReference>
<dbReference type="PANTHER" id="PTHR19855:SF12">
    <property type="entry name" value="WD REPEAT-CONTAINING PROTEIN 37"/>
    <property type="match status" value="1"/>
</dbReference>